<dbReference type="SMART" id="SM00936">
    <property type="entry name" value="PBP5_C"/>
    <property type="match status" value="1"/>
</dbReference>
<dbReference type="OrthoDB" id="9795979at2"/>
<comment type="pathway">
    <text evidence="1">Cell wall biogenesis; peptidoglycan biosynthesis.</text>
</comment>
<dbReference type="GO" id="GO:0009002">
    <property type="term" value="F:serine-type D-Ala-D-Ala carboxypeptidase activity"/>
    <property type="evidence" value="ECO:0007669"/>
    <property type="project" value="UniProtKB-EC"/>
</dbReference>
<dbReference type="PRINTS" id="PR00725">
    <property type="entry name" value="DADACBPTASE1"/>
</dbReference>
<evidence type="ECO:0000313" key="18">
    <source>
        <dbReference type="Proteomes" id="UP000001060"/>
    </source>
</evidence>
<evidence type="ECO:0000256" key="2">
    <source>
        <dbReference type="ARBA" id="ARBA00007164"/>
    </source>
</evidence>
<feature type="region of interest" description="Disordered" evidence="15">
    <location>
        <begin position="39"/>
        <end position="58"/>
    </location>
</feature>
<keyword evidence="4 17" id="KW-0121">Carboxypeptidase</keyword>
<keyword evidence="6" id="KW-0732">Signal</keyword>
<dbReference type="GO" id="GO:0006508">
    <property type="term" value="P:proteolysis"/>
    <property type="evidence" value="ECO:0007669"/>
    <property type="project" value="UniProtKB-KW"/>
</dbReference>
<comment type="catalytic activity">
    <reaction evidence="11">
        <text>Preferential cleavage: (Ac)2-L-Lys-D-Ala-|-D-Ala. Also transpeptidation of peptidyl-alanyl moieties that are N-acyl substituents of D-alanine.</text>
        <dbReference type="EC" id="3.4.16.4"/>
    </reaction>
</comment>
<dbReference type="eggNOG" id="COG1686">
    <property type="taxonomic scope" value="Bacteria"/>
</dbReference>
<dbReference type="GO" id="GO:0071555">
    <property type="term" value="P:cell wall organization"/>
    <property type="evidence" value="ECO:0007669"/>
    <property type="project" value="UniProtKB-KW"/>
</dbReference>
<dbReference type="EC" id="3.4.16.4" evidence="3"/>
<keyword evidence="9" id="KW-0573">Peptidoglycan synthesis</keyword>
<evidence type="ECO:0000313" key="17">
    <source>
        <dbReference type="EMBL" id="CBJ12143.1"/>
    </source>
</evidence>
<dbReference type="STRING" id="661367.LLO_1766"/>
<dbReference type="Pfam" id="PF07943">
    <property type="entry name" value="PBP5_C"/>
    <property type="match status" value="1"/>
</dbReference>
<dbReference type="EMBL" id="FN650140">
    <property type="protein sequence ID" value="CBJ12143.1"/>
    <property type="molecule type" value="Genomic_DNA"/>
</dbReference>
<dbReference type="InterPro" id="IPR037167">
    <property type="entry name" value="Peptidase_S11_C_sf"/>
</dbReference>
<evidence type="ECO:0000256" key="5">
    <source>
        <dbReference type="ARBA" id="ARBA00022670"/>
    </source>
</evidence>
<sequence>MHIFVITLGNNMTRTTSILLTTLFIITLFVQSTHSMADEGTLPTKPTPNLDRPSPTVSNKPLVTPAAPILNAKAYILIDVNSGKIIAEKNSEERLPPASLTKMMTLYVISNALHHEQIHLTDNVRVSREAWKIGGSRMFIKEGQQVPVEDLLKGIIVDSGNDACVAMAEHLGGTENSFTDLMNQQAQNLGMKNSHFTDSTGLPDPNLYTTAKDLAILGRALIIDFPQYYEWYKQKWFTYNGIRQPNRNRLLWRDNQVDGIKTGHTNDAGFCLVSSAKRDNMRLLAVVLGEPTDSSRADDSEKLLNYGFRFFETHQLYKSGQSIAELPLYKGQIDKVAVGLNEDQYITIPTGQYQRLNITTKIPSYLEAPIKKGDKIGDLVVQFDNNVVSTQTLYALQDVDSGGFFTRTKDSIRLLFKGWFGS</sequence>
<dbReference type="AlphaFoldDB" id="D3HTA1"/>
<protein>
    <recommendedName>
        <fullName evidence="3">serine-type D-Ala-D-Ala carboxypeptidase</fullName>
        <ecNumber evidence="3">3.4.16.4</ecNumber>
    </recommendedName>
</protein>
<dbReference type="PANTHER" id="PTHR21581">
    <property type="entry name" value="D-ALANYL-D-ALANINE CARBOXYPEPTIDASE"/>
    <property type="match status" value="1"/>
</dbReference>
<evidence type="ECO:0000259" key="16">
    <source>
        <dbReference type="SMART" id="SM00936"/>
    </source>
</evidence>
<accession>D3HTA1</accession>
<evidence type="ECO:0000256" key="11">
    <source>
        <dbReference type="ARBA" id="ARBA00034000"/>
    </source>
</evidence>
<dbReference type="InterPro" id="IPR012907">
    <property type="entry name" value="Peptidase_S11_C"/>
</dbReference>
<evidence type="ECO:0000256" key="8">
    <source>
        <dbReference type="ARBA" id="ARBA00022960"/>
    </source>
</evidence>
<keyword evidence="7 17" id="KW-0378">Hydrolase</keyword>
<evidence type="ECO:0000256" key="12">
    <source>
        <dbReference type="PIRSR" id="PIRSR618044-1"/>
    </source>
</evidence>
<keyword evidence="5" id="KW-0645">Protease</keyword>
<feature type="active site" evidence="12">
    <location>
        <position position="159"/>
    </location>
</feature>
<reference evidence="17 18" key="1">
    <citation type="journal article" date="2010" name="PLoS Genet.">
        <title>Analysis of the Legionella longbeachae genome and transcriptome uncovers unique strategies to cause Legionnaires' disease.</title>
        <authorList>
            <person name="Cazalet C."/>
            <person name="Gomez-Valero L."/>
            <person name="Rusniok C."/>
            <person name="Lomma M."/>
            <person name="Dervins-Ravault D."/>
            <person name="Newton H."/>
            <person name="Sansom F."/>
            <person name="Jarraud S."/>
            <person name="Zidane N."/>
            <person name="Ma L."/>
            <person name="Bouchier C."/>
            <person name="Etienne J."/>
            <person name="Hartland E."/>
            <person name="Buchrieser C."/>
        </authorList>
    </citation>
    <scope>NUCLEOTIDE SEQUENCE [LARGE SCALE GENOMIC DNA]</scope>
    <source>
        <strain evidence="17 18">NSW150</strain>
    </source>
</reference>
<feature type="domain" description="Peptidase S11 D-Ala-D-Ala carboxypeptidase A C-terminal" evidence="16">
    <location>
        <begin position="311"/>
        <end position="401"/>
    </location>
</feature>
<comment type="similarity">
    <text evidence="2 14">Belongs to the peptidase S11 family.</text>
</comment>
<feature type="active site" description="Acyl-ester intermediate" evidence="12">
    <location>
        <position position="99"/>
    </location>
</feature>
<evidence type="ECO:0000256" key="1">
    <source>
        <dbReference type="ARBA" id="ARBA00004752"/>
    </source>
</evidence>
<feature type="active site" description="Proton acceptor" evidence="12">
    <location>
        <position position="102"/>
    </location>
</feature>
<dbReference type="PANTHER" id="PTHR21581:SF6">
    <property type="entry name" value="TRAFFICKING PROTEIN PARTICLE COMPLEX SUBUNIT 12"/>
    <property type="match status" value="1"/>
</dbReference>
<feature type="binding site" evidence="13">
    <location>
        <position position="261"/>
    </location>
    <ligand>
        <name>substrate</name>
    </ligand>
</feature>
<proteinExistence type="inferred from homology"/>
<evidence type="ECO:0000256" key="14">
    <source>
        <dbReference type="RuleBase" id="RU004016"/>
    </source>
</evidence>
<evidence type="ECO:0000256" key="6">
    <source>
        <dbReference type="ARBA" id="ARBA00022729"/>
    </source>
</evidence>
<keyword evidence="18" id="KW-1185">Reference proteome</keyword>
<dbReference type="Gene3D" id="3.40.710.10">
    <property type="entry name" value="DD-peptidase/beta-lactamase superfamily"/>
    <property type="match status" value="1"/>
</dbReference>
<dbReference type="Proteomes" id="UP000001060">
    <property type="component" value="Chromosome"/>
</dbReference>
<dbReference type="GO" id="GO:0008360">
    <property type="term" value="P:regulation of cell shape"/>
    <property type="evidence" value="ECO:0007669"/>
    <property type="project" value="UniProtKB-KW"/>
</dbReference>
<organism evidence="17 18">
    <name type="scientific">Legionella longbeachae serogroup 1 (strain NSW150)</name>
    <dbReference type="NCBI Taxonomy" id="661367"/>
    <lineage>
        <taxon>Bacteria</taxon>
        <taxon>Pseudomonadati</taxon>
        <taxon>Pseudomonadota</taxon>
        <taxon>Gammaproteobacteria</taxon>
        <taxon>Legionellales</taxon>
        <taxon>Legionellaceae</taxon>
        <taxon>Legionella</taxon>
    </lineage>
</organism>
<dbReference type="InterPro" id="IPR001967">
    <property type="entry name" value="Peptidase_S11_N"/>
</dbReference>
<dbReference type="UniPathway" id="UPA00219"/>
<evidence type="ECO:0000256" key="13">
    <source>
        <dbReference type="PIRSR" id="PIRSR618044-2"/>
    </source>
</evidence>
<keyword evidence="8" id="KW-0133">Cell shape</keyword>
<dbReference type="HOGENOM" id="CLU_027070_8_1_6"/>
<evidence type="ECO:0000256" key="7">
    <source>
        <dbReference type="ARBA" id="ARBA00022801"/>
    </source>
</evidence>
<dbReference type="InterPro" id="IPR012338">
    <property type="entry name" value="Beta-lactam/transpept-like"/>
</dbReference>
<evidence type="ECO:0000256" key="4">
    <source>
        <dbReference type="ARBA" id="ARBA00022645"/>
    </source>
</evidence>
<dbReference type="InterPro" id="IPR018044">
    <property type="entry name" value="Peptidase_S11"/>
</dbReference>
<dbReference type="SUPFAM" id="SSF56601">
    <property type="entry name" value="beta-lactamase/transpeptidase-like"/>
    <property type="match status" value="1"/>
</dbReference>
<name>D3HTA1_LEGLN</name>
<evidence type="ECO:0000256" key="15">
    <source>
        <dbReference type="SAM" id="MobiDB-lite"/>
    </source>
</evidence>
<dbReference type="Pfam" id="PF00768">
    <property type="entry name" value="Peptidase_S11"/>
    <property type="match status" value="1"/>
</dbReference>
<dbReference type="Gene3D" id="2.60.410.10">
    <property type="entry name" value="D-Ala-D-Ala carboxypeptidase, C-terminal domain"/>
    <property type="match status" value="1"/>
</dbReference>
<dbReference type="KEGG" id="llo:LLO_1766"/>
<evidence type="ECO:0000256" key="9">
    <source>
        <dbReference type="ARBA" id="ARBA00022984"/>
    </source>
</evidence>
<evidence type="ECO:0000256" key="3">
    <source>
        <dbReference type="ARBA" id="ARBA00012448"/>
    </source>
</evidence>
<gene>
    <name evidence="17" type="primary">dacA</name>
    <name evidence="17" type="ordered locus">LLO_1766</name>
</gene>
<keyword evidence="10" id="KW-0961">Cell wall biogenesis/degradation</keyword>
<evidence type="ECO:0000256" key="10">
    <source>
        <dbReference type="ARBA" id="ARBA00023316"/>
    </source>
</evidence>
<dbReference type="GO" id="GO:0009252">
    <property type="term" value="P:peptidoglycan biosynthetic process"/>
    <property type="evidence" value="ECO:0007669"/>
    <property type="project" value="UniProtKB-UniPathway"/>
</dbReference>